<feature type="domain" description="Sushi" evidence="16">
    <location>
        <begin position="2522"/>
        <end position="2578"/>
    </location>
</feature>
<dbReference type="SMART" id="SM00181">
    <property type="entry name" value="EGF"/>
    <property type="match status" value="9"/>
</dbReference>
<feature type="domain" description="Sushi" evidence="16">
    <location>
        <begin position="2741"/>
        <end position="2798"/>
    </location>
</feature>
<dbReference type="Proteomes" id="UP000694620">
    <property type="component" value="Chromosome 7"/>
</dbReference>
<keyword evidence="9" id="KW-0325">Glycoprotein</keyword>
<evidence type="ECO:0000256" key="9">
    <source>
        <dbReference type="ARBA" id="ARBA00023180"/>
    </source>
</evidence>
<dbReference type="PRINTS" id="PR00895">
    <property type="entry name" value="PENTAXIN"/>
</dbReference>
<feature type="disulfide bond" evidence="11">
    <location>
        <begin position="2885"/>
        <end position="2912"/>
    </location>
</feature>
<evidence type="ECO:0000259" key="13">
    <source>
        <dbReference type="PROSITE" id="PS50026"/>
    </source>
</evidence>
<dbReference type="PROSITE" id="PS00022">
    <property type="entry name" value="EGF_1"/>
    <property type="match status" value="5"/>
</dbReference>
<dbReference type="InterPro" id="IPR000436">
    <property type="entry name" value="Sushi_SCR_CCP_dom"/>
</dbReference>
<dbReference type="Gene3D" id="2.10.70.10">
    <property type="entry name" value="Complement Module, domain 1"/>
    <property type="match status" value="34"/>
</dbReference>
<dbReference type="InterPro" id="IPR003410">
    <property type="entry name" value="HYR_dom"/>
</dbReference>
<dbReference type="PROSITE" id="PS50825">
    <property type="entry name" value="HYR"/>
    <property type="match status" value="2"/>
</dbReference>
<feature type="domain" description="EGF-like" evidence="13">
    <location>
        <begin position="1309"/>
        <end position="1346"/>
    </location>
</feature>
<feature type="domain" description="Sushi" evidence="16">
    <location>
        <begin position="2231"/>
        <end position="2289"/>
    </location>
</feature>
<evidence type="ECO:0000256" key="4">
    <source>
        <dbReference type="ARBA" id="ARBA00022729"/>
    </source>
</evidence>
<dbReference type="CDD" id="cd00054">
    <property type="entry name" value="EGF_CA"/>
    <property type="match status" value="6"/>
</dbReference>
<dbReference type="GO" id="GO:0050877">
    <property type="term" value="P:nervous system process"/>
    <property type="evidence" value="ECO:0007669"/>
    <property type="project" value="UniProtKB-ARBA"/>
</dbReference>
<dbReference type="PROSITE" id="PS00010">
    <property type="entry name" value="ASX_HYDROXYL"/>
    <property type="match status" value="4"/>
</dbReference>
<dbReference type="FunFam" id="2.10.25.10:FF:000122">
    <property type="entry name" value="Protein crumbs homolog 2"/>
    <property type="match status" value="1"/>
</dbReference>
<feature type="domain" description="Sushi" evidence="16">
    <location>
        <begin position="1652"/>
        <end position="1709"/>
    </location>
</feature>
<proteinExistence type="predicted"/>
<feature type="domain" description="Sushi" evidence="16">
    <location>
        <begin position="2172"/>
        <end position="2230"/>
    </location>
</feature>
<keyword evidence="19" id="KW-1185">Reference proteome</keyword>
<feature type="disulfide bond" evidence="10">
    <location>
        <begin position="3458"/>
        <end position="3467"/>
    </location>
</feature>
<feature type="domain" description="HYR" evidence="15">
    <location>
        <begin position="545"/>
        <end position="627"/>
    </location>
</feature>
<feature type="domain" description="EGF-like" evidence="13">
    <location>
        <begin position="1709"/>
        <end position="1748"/>
    </location>
</feature>
<dbReference type="Pfam" id="PF02494">
    <property type="entry name" value="HYR"/>
    <property type="match status" value="2"/>
</dbReference>
<dbReference type="InterPro" id="IPR009030">
    <property type="entry name" value="Growth_fac_rcpt_cys_sf"/>
</dbReference>
<feature type="disulfide bond" evidence="11">
    <location>
        <begin position="2653"/>
        <end position="2680"/>
    </location>
</feature>
<dbReference type="PROSITE" id="PS50234">
    <property type="entry name" value="VWFA"/>
    <property type="match status" value="1"/>
</dbReference>
<feature type="domain" description="EGF-like" evidence="13">
    <location>
        <begin position="1348"/>
        <end position="1384"/>
    </location>
</feature>
<evidence type="ECO:0000256" key="1">
    <source>
        <dbReference type="ARBA" id="ARBA00004370"/>
    </source>
</evidence>
<comment type="subcellular location">
    <subcellularLocation>
        <location evidence="1">Membrane</location>
    </subcellularLocation>
</comment>
<feature type="disulfide bond" evidence="11">
    <location>
        <begin position="1843"/>
        <end position="1870"/>
    </location>
</feature>
<feature type="domain" description="HYR" evidence="15">
    <location>
        <begin position="628"/>
        <end position="709"/>
    </location>
</feature>
<keyword evidence="2 10" id="KW-0245">EGF-like domain</keyword>
<keyword evidence="7" id="KW-0472">Membrane</keyword>
<dbReference type="FunFam" id="2.60.120.200:FF:000012">
    <property type="entry name" value="neuronal pentraxin receptor"/>
    <property type="match status" value="1"/>
</dbReference>
<feature type="disulfide bond" evidence="11">
    <location>
        <begin position="2318"/>
        <end position="2345"/>
    </location>
</feature>
<feature type="domain" description="Sushi" evidence="16">
    <location>
        <begin position="710"/>
        <end position="773"/>
    </location>
</feature>
<feature type="disulfide bond" evidence="10">
    <location>
        <begin position="1374"/>
        <end position="1383"/>
    </location>
</feature>
<feature type="disulfide bond" evidence="11">
    <location>
        <begin position="2827"/>
        <end position="2854"/>
    </location>
</feature>
<dbReference type="InterPro" id="IPR018097">
    <property type="entry name" value="EGF_Ca-bd_CS"/>
</dbReference>
<evidence type="ECO:0000313" key="19">
    <source>
        <dbReference type="Proteomes" id="UP000694620"/>
    </source>
</evidence>
<accession>A0A8C4X8C4</accession>
<dbReference type="Pfam" id="PF07699">
    <property type="entry name" value="Ephrin_rec_like"/>
    <property type="match status" value="4"/>
</dbReference>
<dbReference type="Pfam" id="PF00354">
    <property type="entry name" value="Pentaxin"/>
    <property type="match status" value="1"/>
</dbReference>
<dbReference type="FunFam" id="2.10.25.10:FF:000123">
    <property type="entry name" value="Crumbs homolog 1 (Drosophila)"/>
    <property type="match status" value="1"/>
</dbReference>
<dbReference type="Gene3D" id="2.10.25.10">
    <property type="entry name" value="Laminin"/>
    <property type="match status" value="9"/>
</dbReference>
<feature type="signal peptide" evidence="12">
    <location>
        <begin position="1"/>
        <end position="17"/>
    </location>
</feature>
<dbReference type="PROSITE" id="PS50026">
    <property type="entry name" value="EGF_3"/>
    <property type="match status" value="8"/>
</dbReference>
<feature type="disulfide bond" evidence="10">
    <location>
        <begin position="1244"/>
        <end position="1253"/>
    </location>
</feature>
<feature type="domain" description="VWFA" evidence="14">
    <location>
        <begin position="76"/>
        <end position="257"/>
    </location>
</feature>
<feature type="domain" description="EGF-like" evidence="13">
    <location>
        <begin position="3500"/>
        <end position="3532"/>
    </location>
</feature>
<feature type="domain" description="Sushi" evidence="16">
    <location>
        <begin position="2973"/>
        <end position="3029"/>
    </location>
</feature>
<evidence type="ECO:0000259" key="14">
    <source>
        <dbReference type="PROSITE" id="PS50234"/>
    </source>
</evidence>
<gene>
    <name evidence="18" type="primary">SVEP1</name>
    <name evidence="18" type="synonym">LOC114654317</name>
</gene>
<dbReference type="SUPFAM" id="SSF49899">
    <property type="entry name" value="Concanavalin A-like lectins/glucanases"/>
    <property type="match status" value="1"/>
</dbReference>
<feature type="domain" description="Sushi" evidence="16">
    <location>
        <begin position="2464"/>
        <end position="2521"/>
    </location>
</feature>
<evidence type="ECO:0000256" key="10">
    <source>
        <dbReference type="PROSITE-ProRule" id="PRU00076"/>
    </source>
</evidence>
<dbReference type="InterPro" id="IPR001759">
    <property type="entry name" value="PTX_dom"/>
</dbReference>
<feature type="disulfide bond" evidence="11">
    <location>
        <begin position="2711"/>
        <end position="2738"/>
    </location>
</feature>
<evidence type="ECO:0000259" key="16">
    <source>
        <dbReference type="PROSITE" id="PS50923"/>
    </source>
</evidence>
<feature type="domain" description="Sushi" evidence="16">
    <location>
        <begin position="3382"/>
        <end position="3438"/>
    </location>
</feature>
<evidence type="ECO:0000256" key="7">
    <source>
        <dbReference type="ARBA" id="ARBA00023136"/>
    </source>
</evidence>
<dbReference type="PROSITE" id="PS50923">
    <property type="entry name" value="SUSHI"/>
    <property type="match status" value="34"/>
</dbReference>
<feature type="domain" description="Sushi" evidence="16">
    <location>
        <begin position="3147"/>
        <end position="3206"/>
    </location>
</feature>
<keyword evidence="4 12" id="KW-0732">Signal</keyword>
<feature type="disulfide bond" evidence="11">
    <location>
        <begin position="2769"/>
        <end position="2796"/>
    </location>
</feature>
<dbReference type="Pfam" id="PF00008">
    <property type="entry name" value="EGF"/>
    <property type="match status" value="6"/>
</dbReference>
<dbReference type="InterPro" id="IPR013111">
    <property type="entry name" value="EGF_extracell"/>
</dbReference>
<dbReference type="PANTHER" id="PTHR19325">
    <property type="entry name" value="COMPLEMENT COMPONENT-RELATED SUSHI DOMAIN-CONTAINING"/>
    <property type="match status" value="1"/>
</dbReference>
<dbReference type="Pfam" id="PF00084">
    <property type="entry name" value="Sushi"/>
    <property type="match status" value="33"/>
</dbReference>
<dbReference type="InterPro" id="IPR002035">
    <property type="entry name" value="VWF_A"/>
</dbReference>
<feature type="domain" description="Sushi" evidence="16">
    <location>
        <begin position="421"/>
        <end position="480"/>
    </location>
</feature>
<feature type="disulfide bond" evidence="10">
    <location>
        <begin position="3522"/>
        <end position="3531"/>
    </location>
</feature>
<dbReference type="Pfam" id="PF00092">
    <property type="entry name" value="VWA"/>
    <property type="match status" value="1"/>
</dbReference>
<feature type="domain" description="Sushi" evidence="16">
    <location>
        <begin position="1931"/>
        <end position="1988"/>
    </location>
</feature>
<keyword evidence="8 10" id="KW-1015">Disulfide bond</keyword>
<feature type="domain" description="Sushi" evidence="16">
    <location>
        <begin position="2857"/>
        <end position="2914"/>
    </location>
</feature>
<feature type="disulfide bond" evidence="10">
    <location>
        <begin position="3440"/>
        <end position="3450"/>
    </location>
</feature>
<dbReference type="CDD" id="cd01450">
    <property type="entry name" value="vWFA_subfamily_ECM"/>
    <property type="match status" value="1"/>
</dbReference>
<evidence type="ECO:0000259" key="17">
    <source>
        <dbReference type="PROSITE" id="PS51828"/>
    </source>
</evidence>
<feature type="domain" description="Sushi" evidence="16">
    <location>
        <begin position="2915"/>
        <end position="2972"/>
    </location>
</feature>
<feature type="domain" description="Sushi" evidence="16">
    <location>
        <begin position="3265"/>
        <end position="3322"/>
    </location>
</feature>
<feature type="disulfide bond" evidence="11">
    <location>
        <begin position="2492"/>
        <end position="2519"/>
    </location>
</feature>
<feature type="disulfide bond" evidence="11">
    <location>
        <begin position="1959"/>
        <end position="1986"/>
    </location>
</feature>
<dbReference type="Pfam" id="PF07974">
    <property type="entry name" value="EGF_2"/>
    <property type="match status" value="1"/>
</dbReference>
<feature type="disulfide bond" evidence="11">
    <location>
        <begin position="451"/>
        <end position="478"/>
    </location>
</feature>
<dbReference type="FunFam" id="2.10.70.10:FF:000011">
    <property type="entry name" value="CUB and sushi domain-containing protein 3 isoform A"/>
    <property type="match status" value="2"/>
</dbReference>
<dbReference type="SUPFAM" id="SSF57184">
    <property type="entry name" value="Growth factor receptor domain"/>
    <property type="match status" value="3"/>
</dbReference>
<dbReference type="FunFam" id="2.10.25.10:FF:000038">
    <property type="entry name" value="Fibrillin 2"/>
    <property type="match status" value="1"/>
</dbReference>
<dbReference type="FunFam" id="2.10.25.10:FF:000553">
    <property type="entry name" value="Sushi, von Willebrand factor type A, EGF and pentraxin domain-containing 1"/>
    <property type="match status" value="1"/>
</dbReference>
<dbReference type="InterPro" id="IPR049883">
    <property type="entry name" value="NOTCH1_EGF-like"/>
</dbReference>
<dbReference type="Pfam" id="PF07645">
    <property type="entry name" value="EGF_CA"/>
    <property type="match status" value="1"/>
</dbReference>
<feature type="disulfide bond" evidence="11">
    <location>
        <begin position="3352"/>
        <end position="3379"/>
    </location>
</feature>
<dbReference type="PANTHER" id="PTHR19325:SF575">
    <property type="entry name" value="LOCOMOTION-RELATED PROTEIN HIKARU GENKI"/>
    <property type="match status" value="1"/>
</dbReference>
<feature type="domain" description="Sushi" evidence="16">
    <location>
        <begin position="2621"/>
        <end position="2682"/>
    </location>
</feature>
<dbReference type="InterPro" id="IPR000152">
    <property type="entry name" value="EGF-type_Asp/Asn_hydroxyl_site"/>
</dbReference>
<reference evidence="18" key="2">
    <citation type="submission" date="2025-08" db="UniProtKB">
        <authorList>
            <consortium name="Ensembl"/>
        </authorList>
    </citation>
    <scope>IDENTIFICATION</scope>
</reference>
<dbReference type="GO" id="GO:0005509">
    <property type="term" value="F:calcium ion binding"/>
    <property type="evidence" value="ECO:0007669"/>
    <property type="project" value="InterPro"/>
</dbReference>
<dbReference type="PROSITE" id="PS01186">
    <property type="entry name" value="EGF_2"/>
    <property type="match status" value="6"/>
</dbReference>
<feature type="disulfide bond" evidence="11">
    <location>
        <begin position="391"/>
        <end position="418"/>
    </location>
</feature>
<dbReference type="SUPFAM" id="SSF53300">
    <property type="entry name" value="vWA-like"/>
    <property type="match status" value="1"/>
</dbReference>
<feature type="disulfide bond" evidence="11">
    <location>
        <begin position="2376"/>
        <end position="2403"/>
    </location>
</feature>
<feature type="disulfide bond" evidence="11">
    <location>
        <begin position="3000"/>
        <end position="3027"/>
    </location>
</feature>
<feature type="domain" description="Sushi" evidence="16">
    <location>
        <begin position="3088"/>
        <end position="3146"/>
    </location>
</feature>
<feature type="domain" description="Sushi" evidence="16">
    <location>
        <begin position="3030"/>
        <end position="3087"/>
    </location>
</feature>
<dbReference type="Gene3D" id="2.10.50.10">
    <property type="entry name" value="Tumor Necrosis Factor Receptor, subunit A, domain 2"/>
    <property type="match status" value="3"/>
</dbReference>
<dbReference type="SMART" id="SM00159">
    <property type="entry name" value="PTX"/>
    <property type="match status" value="1"/>
</dbReference>
<dbReference type="FunFam" id="2.10.25.10:FF:000143">
    <property type="entry name" value="Protein crumbs 1"/>
    <property type="match status" value="1"/>
</dbReference>
<dbReference type="Gene3D" id="3.40.50.410">
    <property type="entry name" value="von Willebrand factor, type A domain"/>
    <property type="match status" value="1"/>
</dbReference>
<feature type="disulfide bond" evidence="10">
    <location>
        <begin position="1336"/>
        <end position="1345"/>
    </location>
</feature>
<dbReference type="SMART" id="SM00179">
    <property type="entry name" value="EGF_CA"/>
    <property type="match status" value="6"/>
</dbReference>
<evidence type="ECO:0000256" key="11">
    <source>
        <dbReference type="PROSITE-ProRule" id="PRU00302"/>
    </source>
</evidence>
<dbReference type="InterPro" id="IPR011641">
    <property type="entry name" value="Tyr-kin_ephrin_A/B_rcpt-like"/>
</dbReference>
<dbReference type="Gene3D" id="2.60.120.200">
    <property type="match status" value="1"/>
</dbReference>
<feature type="disulfide bond" evidence="11">
    <location>
        <begin position="2943"/>
        <end position="2970"/>
    </location>
</feature>
<feature type="domain" description="Sushi" evidence="16">
    <location>
        <begin position="364"/>
        <end position="420"/>
    </location>
</feature>
<dbReference type="SMART" id="SM00032">
    <property type="entry name" value="CCP"/>
    <property type="match status" value="34"/>
</dbReference>
<dbReference type="PROSITE" id="PS51828">
    <property type="entry name" value="PTX_2"/>
    <property type="match status" value="1"/>
</dbReference>
<feature type="domain" description="Sushi" evidence="16">
    <location>
        <begin position="1873"/>
        <end position="1930"/>
    </location>
</feature>
<feature type="domain" description="EGF-like" evidence="13">
    <location>
        <begin position="3437"/>
        <end position="3468"/>
    </location>
</feature>
<dbReference type="InterPro" id="IPR013320">
    <property type="entry name" value="ConA-like_dom_sf"/>
</dbReference>
<evidence type="ECO:0000313" key="18">
    <source>
        <dbReference type="Ensembl" id="ENSECRP00000013037.1"/>
    </source>
</evidence>
<feature type="disulfide bond" evidence="11">
    <location>
        <begin position="1779"/>
        <end position="1806"/>
    </location>
</feature>
<evidence type="ECO:0000256" key="2">
    <source>
        <dbReference type="ARBA" id="ARBA00022536"/>
    </source>
</evidence>
<dbReference type="CDD" id="cd00033">
    <property type="entry name" value="CCP"/>
    <property type="match status" value="33"/>
</dbReference>
<protein>
    <submittedName>
        <fullName evidence="18">Sushi, von Willebrand factor type A, EGF and pentraxin domain containing 1</fullName>
    </submittedName>
</protein>
<feature type="domain" description="Sushi" evidence="16">
    <location>
        <begin position="1989"/>
        <end position="2050"/>
    </location>
</feature>
<reference evidence="18" key="3">
    <citation type="submission" date="2025-09" db="UniProtKB">
        <authorList>
            <consortium name="Ensembl"/>
        </authorList>
    </citation>
    <scope>IDENTIFICATION</scope>
</reference>
<reference evidence="18" key="1">
    <citation type="submission" date="2021-06" db="EMBL/GenBank/DDBJ databases">
        <authorList>
            <consortium name="Wellcome Sanger Institute Data Sharing"/>
        </authorList>
    </citation>
    <scope>NUCLEOTIDE SEQUENCE [LARGE SCALE GENOMIC DNA]</scope>
</reference>
<comment type="caution">
    <text evidence="10">Lacks conserved residue(s) required for the propagation of feature annotation.</text>
</comment>
<feature type="disulfide bond" evidence="11">
    <location>
        <begin position="3235"/>
        <end position="3262"/>
    </location>
</feature>
<feature type="domain" description="Sushi" evidence="16">
    <location>
        <begin position="481"/>
        <end position="546"/>
    </location>
</feature>
<evidence type="ECO:0000256" key="12">
    <source>
        <dbReference type="SAM" id="SignalP"/>
    </source>
</evidence>
<dbReference type="InterPro" id="IPR035976">
    <property type="entry name" value="Sushi/SCR/CCP_sf"/>
</dbReference>
<dbReference type="GO" id="GO:0016020">
    <property type="term" value="C:membrane"/>
    <property type="evidence" value="ECO:0007669"/>
    <property type="project" value="UniProtKB-SubCell"/>
</dbReference>
<feature type="domain" description="EGF-like" evidence="13">
    <location>
        <begin position="1218"/>
        <end position="1254"/>
    </location>
</feature>
<feature type="disulfide bond" evidence="11">
    <location>
        <begin position="1901"/>
        <end position="1928"/>
    </location>
</feature>
<feature type="disulfide bond" evidence="11">
    <location>
        <begin position="1680"/>
        <end position="1707"/>
    </location>
</feature>
<evidence type="ECO:0000256" key="3">
    <source>
        <dbReference type="ARBA" id="ARBA00022659"/>
    </source>
</evidence>
<keyword evidence="6" id="KW-0106">Calcium</keyword>
<evidence type="ECO:0000256" key="5">
    <source>
        <dbReference type="ARBA" id="ARBA00022737"/>
    </source>
</evidence>
<feature type="domain" description="EGF-like" evidence="13">
    <location>
        <begin position="1180"/>
        <end position="1216"/>
    </location>
</feature>
<feature type="domain" description="Sushi" evidence="16">
    <location>
        <begin position="2799"/>
        <end position="2856"/>
    </location>
</feature>
<feature type="domain" description="Sushi" evidence="16">
    <location>
        <begin position="1751"/>
        <end position="1808"/>
    </location>
</feature>
<feature type="domain" description="Sushi" evidence="16">
    <location>
        <begin position="2114"/>
        <end position="2171"/>
    </location>
</feature>
<feature type="disulfide bond" evidence="11">
    <location>
        <begin position="2142"/>
        <end position="2169"/>
    </location>
</feature>
<feature type="domain" description="Sushi" evidence="16">
    <location>
        <begin position="3323"/>
        <end position="3381"/>
    </location>
</feature>
<evidence type="ECO:0000259" key="15">
    <source>
        <dbReference type="PROSITE" id="PS50825"/>
    </source>
</evidence>
<feature type="disulfide bond" evidence="10">
    <location>
        <begin position="1206"/>
        <end position="1215"/>
    </location>
</feature>
<dbReference type="InterPro" id="IPR001881">
    <property type="entry name" value="EGF-like_Ca-bd_dom"/>
</dbReference>
<feature type="domain" description="Sushi" evidence="16">
    <location>
        <begin position="3207"/>
        <end position="3264"/>
    </location>
</feature>
<feature type="domain" description="Sushi" evidence="16">
    <location>
        <begin position="1593"/>
        <end position="1651"/>
    </location>
</feature>
<feature type="disulfide bond" evidence="10">
    <location>
        <begin position="3504"/>
        <end position="3514"/>
    </location>
</feature>
<feature type="disulfide bond" evidence="11">
    <location>
        <begin position="3293"/>
        <end position="3320"/>
    </location>
</feature>
<feature type="domain" description="Sushi" evidence="16">
    <location>
        <begin position="2348"/>
        <end position="2405"/>
    </location>
</feature>
<feature type="domain" description="Sushi" evidence="16">
    <location>
        <begin position="2051"/>
        <end position="2113"/>
    </location>
</feature>
<dbReference type="InterPro" id="IPR050350">
    <property type="entry name" value="Compl-Cell_Adhes-Reg"/>
</dbReference>
<name>A0A8C4X8C4_ERPCA</name>
<dbReference type="Pfam" id="PF21700">
    <property type="entry name" value="EGF_DL_JAG"/>
    <property type="match status" value="1"/>
</dbReference>
<organism evidence="18 19">
    <name type="scientific">Erpetoichthys calabaricus</name>
    <name type="common">Rope fish</name>
    <name type="synonym">Calamoichthys calabaricus</name>
    <dbReference type="NCBI Taxonomy" id="27687"/>
    <lineage>
        <taxon>Eukaryota</taxon>
        <taxon>Metazoa</taxon>
        <taxon>Chordata</taxon>
        <taxon>Craniata</taxon>
        <taxon>Vertebrata</taxon>
        <taxon>Euteleostomi</taxon>
        <taxon>Actinopterygii</taxon>
        <taxon>Polypteriformes</taxon>
        <taxon>Polypteridae</taxon>
        <taxon>Erpetoichthys</taxon>
    </lineage>
</organism>
<sequence length="3534" mass="387364">MWRLFVALCSCIPLVGCWLPFYQFSFNKYPYLNLSHSFQLSEPRKAQESTESKVERLGLIFKRNVRKLREKSHSLDLVFLVDESSSVGNVNFNNELKFVKKLLSDFPVLPSATRVAIVTFSSKNHVLPRVDYISSSHSHQHKCSLLNHEIPAISYKGGGTYTKGAFQQAAQILEKSNRNATKVIFLITDGYSNGGDPRPTATSLRDMGVEIFTFGIWQGNIRELHDMASFPKEEHCYFVHNFAEFEALARRALHEDLPSGSYIQEDISHCSSLCDAGQDCCDVMASCKCGTRSGQYDCVCEKGYYGKGLQNECTACPPGTYKPEATPGGISSCTPCPDKHHTSPPGSTAVKDCVCKNGYSPVGQSCQAPEHGYFIQNVCNNHFNAACGIRCKAGFDLIGSSIRLCQPSGEWSGSEATCRARLCPRIIEPKHGHINCTTRDVSYRTVCQVNCEDGYQLRGRQRLTCQVNSQWDGPPPQCLETQCPALEHSKTYVFMPSSCGEEPVKVGTECFLRCKPGYTISGIADKIQCLSSGKWNTSIKKGTCRDSEPPQMTCPKDIVTETMEHQNIANISWIVPHGKDNSNEQVSIQVTPAFIPPHTFPIGEIRITYTATDRSGNRANCSFKVKVVDAEPPVIDKCRSPPPLQTVEREVSVQWEEPQFSDNSGFPLIITKTHSPGDHFPHGETLVKYTATDSSGNSRTCDLHIIIKGSACEHPFNPINGKFSCVQDESGVNCTLFCMDGYGLMEETAQSYFCAHDGLWKPPYSADWPDCSVNRFANNGFKPFEMLFKASRCDDMNLMEAFTEKFSTALGNMVPTFCSDADEVKCRLETIRNGRCLEYNYDYENGFAISPGGWGKSWNPQNVLDYAQGDQDYQQDQAERFSPKTAPLRIRRQTKDLPSTADQKIQIIFNISASIPLPKERNDSLEGENQKKLLQALEHITNRLKRTLDKEPLYSFQMVSETITADTKSLESKKATLFCQPGSVLKGRMCVNCPIGTYYSLENLACESCWIGAYQDEEGQLECKSCPEGSSTVYMHSRSLADCKAQCKPGTYSFSGLETCESCPLGKFQPAFASKLCVPCPEGMSTVNRGAVDVSECGVPCPAGEFSRSGLAPCYPCPQDYYQPDAGRSYCLSCPFYGTTSKSGATSIQDCSSFGSSYTAKEETLLLPVVEENISNTYQVFHECFLNPCQNRGTCEEVGAGYICLCPSGFTGAKCESDIDECLSMPCQNGAICTDVVGNFSCQCQPGYVGTLCETEINECISAPCVNDGTCVDGINGYTCNCANGYTGNKQFSLVNALEEQQAGGTKLELNECHSNPCLNNGVCEDLFLMSHRCQCKAGYTGLLCETDIDECEANQCLNQATCVDGLNSFTCKCPPGFNGTRCETEMSSNFDLEFAVSGIYTYVILENVMPLLSAITCTFWMKSSDGINYGTPISYAVEGSDNAFLLIDYNGWVLYINGKERITDCPSVNDGKWHHIGVTWNNTDGDWKVYIDGKMSDGGKGLAVDSVIPGGGSLVLGQDQDLKGEGFNPVESFVGSISQMNVWDYVLLPEQIKALASSCPKELHRGNLFAWSDFLKGTLGRVKVVTDSIFCADCPDLQTLIPHLQTSSRSVAPGSQVKLSCNPGYYLQGNETQQCLNLGQWNQPLPTCERVTCGPPPSLKNGSYKAEGFHTGSMVTYQCNRGFYLLGDSRAVCGDNGIWNSNTPSCLDVDECAVGSDCDKHSECHNTYGSYTCTCRHPYTGDGKNCTEPVKCPNPGSLEFGLVNGTDVTAGQKVYFSCKEGYHLIGATHITCLEFGIWSEHAPHCQGVSFMLDVTAVPVSITYCIRMSEFHFRYVIKSNYVCNTGFVLMGQAEIICLANGSWSELFQQCKPVMCPEPQNIENGNHTLNGRTYLSTVTYTCNNGYRLQGPSSLICESMENWNDTVPVCKVVSCGKPPTLANASIIGNKFTVGSNITYVCNEGHTLLGQESKECLPSGEWSQSSIQCVPVPCDNPPHIDNALPEPGNRLYGDTAYYYCSDGYSLADNSQLICNAQGQWSPPEGKEIPRCIADFCVRPADLPHAILESVNKAKYSSESVVNYKCKEGFVMNGSSTLKCLRGGQWMPSPLDIQCFPVRCTEPPNIEQGYINGNNYSFGSVIAYGCNKGYYIKGEKKRTCEATGEWSGSLPTCLPVSCGDPPKLENGYIEVRKFVYESQVTYNCNPGYKLVGSPVRVCQENHRWISESPPSCILLTCETPPPIKHGHYEGSTFEVGSKVEYVCDEGYELLGDAVWTCLKYGKWSKTKVPLCVPVQCSEPQLEQNHLVLISLDSNSGIIELACQEGYVLQGSSVLKCLSSQEWNDSFPVCKLVPCGKPPYVKLGEPLYSHLNFGSVVRYTCMGGLTLKKESSVTCLANGSWSLPIPECTAVECPHPEEIHNGIVDIQGLMYLNEALYSCKSGYELVGNSTLLCGEDGVWTGETPTCKHIECAAPEEIPNGKVAYLEVKFGHSVTYHCDRGFRLEGQEKRICLETGQWDSEVPKCKEIYCDVPQPIENGFVEGVDHSFGSTIIYSCTPGFQLAGHALLTCEESGWSSSPPVCLPTDCGLPPHIDFGEYVKVFDPSRVLGNEFDSVNPSPDPHQSYVAISKQPLELVSELEVTEPFEIDFLHGTAIVYSCNSGYELTGSSMLICQEDGFWNGSAPVCLPAVCEPPKAPEHGFVNATKNILGSVVEYGCKHGYKLDGQAVQQCVSGRRWSGRAPTCKLVSCNVPETLDNGSIEGDTFTYLSKIFYKCDSGFELKGPRMRACQANEQWDGYMPLCSPVSCGPPLVLENGMVIGSEYTYKTKVIYRCNTGFVLEGDKNSLCLSNGSWSFTAAVCRKVQCLEPPYITYGEFLGSERGYGAEIKYSCKDGYTLQGKSILKCQSDGSWDDKAPQCIPIVCDPPEDISHGYVNGSSFILGSHVYYVCFPGYKLIGNPILQCTAFGSWEGEVPSCKPCVCQPPVIENGYVTTKSFHCGEKVQFQCNKYFNLHGPTEAICESSGLWNPGVPYCGQIKCETPPSIPNTLLNGSSQLHKNAVTYRCSPGFVMSGSSHVICSEDGVWKEPYPVCQLASCGPPPPVPNAEIIGTTYTIGSKVQYRCFKGYEMQTEADAKICLQDGTWSTHNITCRQQSCPLPPKLATVIVTRSDSPSSGAVTISCLEGYELRKENVSVCQPNGTWAPAFQPDSCTPVSCGRPSPPLHGIVIGTRYSYKDKVQYFCQPGYKLQGNAERICQANKSWSGMDPVCSSLTCEIPSLLDKGYAVYDNLTVGSRVHYFCHEGHDLEGDPTAVCTGNGTWSVPQPACKAKRCPEPSGIFYDKASSEESFFVGQKLSVRCPKGYKIQGPTYITCESDLTWTPSAVKCEKIPCSSPVHVPNALIRRINFPSGDVIAYTCFGGYMLEGPSRITCLENGTWTSPPSCKAVCRFPCQNGGTCKKPNLCSCAEGWSGMYCEEPLCILPCLNGGKCIAPYVCRCPVGWSGSRCHNAVCQSPCLNGGKCIRPNRCHCPPGWSGHDCSSG</sequence>
<feature type="disulfide bond" evidence="11">
    <location>
        <begin position="2053"/>
        <end position="2096"/>
    </location>
</feature>
<dbReference type="GeneTree" id="ENSGT00940000156061"/>
<feature type="domain" description="Sushi" evidence="16">
    <location>
        <begin position="2290"/>
        <end position="2347"/>
    </location>
</feature>
<dbReference type="FunFam" id="2.10.50.10:FF:000018">
    <property type="entry name" value="Sushi, von Willebrand factor type A, EGF and pentraxin domain-containing 1"/>
    <property type="match status" value="2"/>
</dbReference>
<feature type="chain" id="PRO_5034555937" evidence="12">
    <location>
        <begin position="18"/>
        <end position="3534"/>
    </location>
</feature>
<dbReference type="SMART" id="SM01411">
    <property type="entry name" value="Ephrin_rec_like"/>
    <property type="match status" value="4"/>
</dbReference>
<feature type="domain" description="EGF-like" evidence="13">
    <location>
        <begin position="1256"/>
        <end position="1293"/>
    </location>
</feature>
<feature type="disulfide bond" evidence="11">
    <location>
        <begin position="2434"/>
        <end position="2461"/>
    </location>
</feature>
<feature type="domain" description="Sushi" evidence="16">
    <location>
        <begin position="2683"/>
        <end position="2740"/>
    </location>
</feature>
<dbReference type="SMART" id="SM00327">
    <property type="entry name" value="VWA"/>
    <property type="match status" value="1"/>
</dbReference>
<keyword evidence="5" id="KW-0677">Repeat</keyword>
<dbReference type="InterPro" id="IPR036465">
    <property type="entry name" value="vWFA_dom_sf"/>
</dbReference>
<dbReference type="InterPro" id="IPR000742">
    <property type="entry name" value="EGF"/>
</dbReference>
<dbReference type="SUPFAM" id="SSF57535">
    <property type="entry name" value="Complement control module/SCR domain"/>
    <property type="match status" value="34"/>
</dbReference>
<feature type="domain" description="Sushi" evidence="16">
    <location>
        <begin position="2406"/>
        <end position="2463"/>
    </location>
</feature>
<evidence type="ECO:0000256" key="8">
    <source>
        <dbReference type="ARBA" id="ARBA00023157"/>
    </source>
</evidence>
<dbReference type="FunFam" id="2.10.25.10:FF:000327">
    <property type="entry name" value="neurogenic locus notch homolog protein 4"/>
    <property type="match status" value="1"/>
</dbReference>
<dbReference type="PROSITE" id="PS01187">
    <property type="entry name" value="EGF_CA"/>
    <property type="match status" value="3"/>
</dbReference>
<feature type="domain" description="Sushi" evidence="16">
    <location>
        <begin position="1823"/>
        <end position="1872"/>
    </location>
</feature>
<feature type="disulfide bond" evidence="11">
    <location>
        <begin position="3058"/>
        <end position="3085"/>
    </location>
</feature>
<keyword evidence="3 11" id="KW-0768">Sushi</keyword>
<dbReference type="Ensembl" id="ENSECRT00000013267.1">
    <property type="protein sequence ID" value="ENSECRP00000013037.1"/>
    <property type="gene ID" value="ENSECRG00000008603.1"/>
</dbReference>
<feature type="disulfide bond" evidence="11">
    <location>
        <begin position="1622"/>
        <end position="1649"/>
    </location>
</feature>
<evidence type="ECO:0000256" key="6">
    <source>
        <dbReference type="ARBA" id="ARBA00022837"/>
    </source>
</evidence>
<dbReference type="SUPFAM" id="SSF57196">
    <property type="entry name" value="EGF/Laminin"/>
    <property type="match status" value="3"/>
</dbReference>
<feature type="domain" description="Pentraxin (PTX)" evidence="17">
    <location>
        <begin position="1389"/>
        <end position="1592"/>
    </location>
</feature>